<evidence type="ECO:0000256" key="1">
    <source>
        <dbReference type="SAM" id="MobiDB-lite"/>
    </source>
</evidence>
<evidence type="ECO:0000313" key="4">
    <source>
        <dbReference type="Proteomes" id="UP000225706"/>
    </source>
</evidence>
<keyword evidence="2" id="KW-0472">Membrane</keyword>
<dbReference type="PANTHER" id="PTHR11439">
    <property type="entry name" value="GAG-POL-RELATED RETROTRANSPOSON"/>
    <property type="match status" value="1"/>
</dbReference>
<name>A0A2B4S5D2_STYPI</name>
<gene>
    <name evidence="3" type="primary">GIP</name>
    <name evidence="3" type="ORF">AWC38_SpisGene10286</name>
</gene>
<dbReference type="EMBL" id="LSMT01000160">
    <property type="protein sequence ID" value="PFX25101.1"/>
    <property type="molecule type" value="Genomic_DNA"/>
</dbReference>
<sequence>MYLRRDVELNENDFGLKRAMATEPDPRCEEAEQTEVIPRKDEGEQEEMKNLEEDSAGEPRRSVRTRKVHQSDMAMRNTQTRQLTAYSMSSIIFLGLMNLQLYKKQDQLIKLQSGKSRRLQNTIRRLKTRRGGNGFSLVLGAVSWLSKKQATVALSTTDTEYVALSKATQEAIWLRRLLADMGEPPEGPTKMYGDNQGAISMAKKPVSHARTKHIDIRYHFVRERVQGGAIAFKCIGTDEMIADILTKTLPKHHFEKLVTKLGMKTVK</sequence>
<feature type="region of interest" description="Disordered" evidence="1">
    <location>
        <begin position="1"/>
        <end position="76"/>
    </location>
</feature>
<evidence type="ECO:0000313" key="3">
    <source>
        <dbReference type="EMBL" id="PFX25101.1"/>
    </source>
</evidence>
<protein>
    <submittedName>
        <fullName evidence="3">Copia protein</fullName>
    </submittedName>
</protein>
<dbReference type="Proteomes" id="UP000225706">
    <property type="component" value="Unassembled WGS sequence"/>
</dbReference>
<feature type="compositionally biased region" description="Basic and acidic residues" evidence="1">
    <location>
        <begin position="37"/>
        <end position="61"/>
    </location>
</feature>
<feature type="transmembrane region" description="Helical" evidence="2">
    <location>
        <begin position="83"/>
        <end position="102"/>
    </location>
</feature>
<keyword evidence="2" id="KW-0812">Transmembrane</keyword>
<dbReference type="CDD" id="cd09272">
    <property type="entry name" value="RNase_HI_RT_Ty1"/>
    <property type="match status" value="1"/>
</dbReference>
<keyword evidence="2" id="KW-1133">Transmembrane helix</keyword>
<dbReference type="PANTHER" id="PTHR11439:SF483">
    <property type="entry name" value="PEPTIDE SYNTHASE GLIP-LIKE, PUTATIVE (AFU_ORTHOLOGUE AFUA_3G12920)-RELATED"/>
    <property type="match status" value="1"/>
</dbReference>
<dbReference type="STRING" id="50429.A0A2B4S5D2"/>
<dbReference type="AlphaFoldDB" id="A0A2B4S5D2"/>
<comment type="caution">
    <text evidence="3">The sequence shown here is derived from an EMBL/GenBank/DDBJ whole genome shotgun (WGS) entry which is preliminary data.</text>
</comment>
<organism evidence="3 4">
    <name type="scientific">Stylophora pistillata</name>
    <name type="common">Smooth cauliflower coral</name>
    <dbReference type="NCBI Taxonomy" id="50429"/>
    <lineage>
        <taxon>Eukaryota</taxon>
        <taxon>Metazoa</taxon>
        <taxon>Cnidaria</taxon>
        <taxon>Anthozoa</taxon>
        <taxon>Hexacorallia</taxon>
        <taxon>Scleractinia</taxon>
        <taxon>Astrocoeniina</taxon>
        <taxon>Pocilloporidae</taxon>
        <taxon>Stylophora</taxon>
    </lineage>
</organism>
<reference evidence="4" key="1">
    <citation type="journal article" date="2017" name="bioRxiv">
        <title>Comparative analysis of the genomes of Stylophora pistillata and Acropora digitifera provides evidence for extensive differences between species of corals.</title>
        <authorList>
            <person name="Voolstra C.R."/>
            <person name="Li Y."/>
            <person name="Liew Y.J."/>
            <person name="Baumgarten S."/>
            <person name="Zoccola D."/>
            <person name="Flot J.-F."/>
            <person name="Tambutte S."/>
            <person name="Allemand D."/>
            <person name="Aranda M."/>
        </authorList>
    </citation>
    <scope>NUCLEOTIDE SEQUENCE [LARGE SCALE GENOMIC DNA]</scope>
</reference>
<accession>A0A2B4S5D2</accession>
<proteinExistence type="predicted"/>
<keyword evidence="4" id="KW-1185">Reference proteome</keyword>
<evidence type="ECO:0000256" key="2">
    <source>
        <dbReference type="SAM" id="Phobius"/>
    </source>
</evidence>